<organism evidence="9 10">
    <name type="scientific">Brachionus calyciflorus</name>
    <dbReference type="NCBI Taxonomy" id="104777"/>
    <lineage>
        <taxon>Eukaryota</taxon>
        <taxon>Metazoa</taxon>
        <taxon>Spiralia</taxon>
        <taxon>Gnathifera</taxon>
        <taxon>Rotifera</taxon>
        <taxon>Eurotatoria</taxon>
        <taxon>Monogononta</taxon>
        <taxon>Pseudotrocha</taxon>
        <taxon>Ploima</taxon>
        <taxon>Brachionidae</taxon>
        <taxon>Brachionus</taxon>
    </lineage>
</organism>
<feature type="signal peptide" evidence="8">
    <location>
        <begin position="1"/>
        <end position="24"/>
    </location>
</feature>
<dbReference type="OrthoDB" id="8118055at2759"/>
<dbReference type="GO" id="GO:0005509">
    <property type="term" value="F:calcium ion binding"/>
    <property type="evidence" value="ECO:0007669"/>
    <property type="project" value="InterPro"/>
</dbReference>
<reference evidence="9" key="1">
    <citation type="submission" date="2021-02" db="EMBL/GenBank/DDBJ databases">
        <authorList>
            <person name="Nowell W R."/>
        </authorList>
    </citation>
    <scope>NUCLEOTIDE SEQUENCE</scope>
    <source>
        <strain evidence="9">Ploen Becks lab</strain>
    </source>
</reference>
<evidence type="ECO:0000256" key="1">
    <source>
        <dbReference type="ARBA" id="ARBA00004240"/>
    </source>
</evidence>
<evidence type="ECO:0000256" key="3">
    <source>
        <dbReference type="ARBA" id="ARBA00022824"/>
    </source>
</evidence>
<accession>A0A813WKG0</accession>
<keyword evidence="4" id="KW-0325">Glycoprotein</keyword>
<sequence>MTNAYFKFLVIFITLAFDLKRIFCFEQFDNNNSNKFQLNDLVNYKNRVKDMFYHAYDNYIYNAYPYDELKPISCKGFDTWGSYSLTLIDALDMLIILGNRTEFERVSNLLEKTISFDKDINVSVFETNIRIIGGLLSAHLLSYRLYLNENSDELDVTKVKNLDPEWPCNGPLLRLAIKAADKLLPAFDTPTGMPYGTVNLKYGVPKGETPVTCVAGVGTFLVEFSALSRLTGDEKYETIAMKAMDALWKYRSSIDLVGNHINTLTGQWTGADATIGSGVDSYFEYLVKAGIMLNKPELIKQFRTFQRAIDKYLLYDNWFFWANMNTGQKTLPLFSSLEAFYPGVLVLTGNLDQALKLVENYHSIWRQYGSLPEFFNIQTNTIHNNREAYPLRPELIESLMYIIKAKNYDLKYVEMAIDYLESIDRISRLECGFATIKDVKDHQLDDRMESFFLAETLKYLYLIFDKNNFLHTDVSSNSFKLIQNNKGECLIETGLFFFNTEAHPIDGGSLECCRLLRLKEKNNDEQLEILEKLDIENLIDRYVDLSTLEKNLFLIENYDEHTSIKQDYEDYLKSIHLKEKIDEQKLEKYCRDKKEGKTTIDAQKKELDIIQMGHNYPFSCYLNESFNIFASTLNNFNYFP</sequence>
<protein>
    <recommendedName>
        <fullName evidence="7">alpha-1,2-Mannosidase</fullName>
        <ecNumber evidence="7">3.2.1.-</ecNumber>
    </recommendedName>
</protein>
<dbReference type="EC" id="3.2.1.-" evidence="7"/>
<keyword evidence="8" id="KW-0732">Signal</keyword>
<evidence type="ECO:0000256" key="4">
    <source>
        <dbReference type="ARBA" id="ARBA00023180"/>
    </source>
</evidence>
<dbReference type="PANTHER" id="PTHR45679">
    <property type="entry name" value="ER DEGRADATION-ENHANCING ALPHA-MANNOSIDASE-LIKE PROTEIN 2"/>
    <property type="match status" value="1"/>
</dbReference>
<feature type="active site" evidence="5">
    <location>
        <position position="394"/>
    </location>
</feature>
<keyword evidence="7" id="KW-0378">Hydrolase</keyword>
<dbReference type="SUPFAM" id="SSF48225">
    <property type="entry name" value="Seven-hairpin glycosidases"/>
    <property type="match status" value="1"/>
</dbReference>
<keyword evidence="10" id="KW-1185">Reference proteome</keyword>
<dbReference type="GO" id="GO:0044322">
    <property type="term" value="C:endoplasmic reticulum quality control compartment"/>
    <property type="evidence" value="ECO:0007669"/>
    <property type="project" value="GOC"/>
</dbReference>
<dbReference type="GO" id="GO:0005975">
    <property type="term" value="P:carbohydrate metabolic process"/>
    <property type="evidence" value="ECO:0007669"/>
    <property type="project" value="InterPro"/>
</dbReference>
<keyword evidence="6" id="KW-0106">Calcium</keyword>
<evidence type="ECO:0000256" key="6">
    <source>
        <dbReference type="PIRSR" id="PIRSR601382-2"/>
    </source>
</evidence>
<comment type="caution">
    <text evidence="9">The sequence shown here is derived from an EMBL/GenBank/DDBJ whole genome shotgun (WGS) entry which is preliminary data.</text>
</comment>
<dbReference type="InterPro" id="IPR012341">
    <property type="entry name" value="6hp_glycosidase-like_sf"/>
</dbReference>
<keyword evidence="3" id="KW-0256">Endoplasmic reticulum</keyword>
<dbReference type="InterPro" id="IPR044674">
    <property type="entry name" value="EDEM1/2/3"/>
</dbReference>
<evidence type="ECO:0000256" key="8">
    <source>
        <dbReference type="SAM" id="SignalP"/>
    </source>
</evidence>
<proteinExistence type="inferred from homology"/>
<dbReference type="AlphaFoldDB" id="A0A813WKG0"/>
<evidence type="ECO:0000313" key="9">
    <source>
        <dbReference type="EMBL" id="CAF0856710.1"/>
    </source>
</evidence>
<dbReference type="GO" id="GO:0016020">
    <property type="term" value="C:membrane"/>
    <property type="evidence" value="ECO:0007669"/>
    <property type="project" value="InterPro"/>
</dbReference>
<dbReference type="PANTHER" id="PTHR45679:SF6">
    <property type="entry name" value="ER DEGRADATION-ENHANCING ALPHA-MANNOSIDASE-LIKE PROTEIN 2"/>
    <property type="match status" value="1"/>
</dbReference>
<keyword evidence="6" id="KW-0479">Metal-binding</keyword>
<dbReference type="InterPro" id="IPR001382">
    <property type="entry name" value="Glyco_hydro_47"/>
</dbReference>
<evidence type="ECO:0000313" key="10">
    <source>
        <dbReference type="Proteomes" id="UP000663879"/>
    </source>
</evidence>
<evidence type="ECO:0000256" key="2">
    <source>
        <dbReference type="ARBA" id="ARBA00007658"/>
    </source>
</evidence>
<feature type="active site" description="Proton donor" evidence="5">
    <location>
        <position position="373"/>
    </location>
</feature>
<evidence type="ECO:0000256" key="7">
    <source>
        <dbReference type="RuleBase" id="RU361193"/>
    </source>
</evidence>
<dbReference type="Proteomes" id="UP000663879">
    <property type="component" value="Unassembled WGS sequence"/>
</dbReference>
<dbReference type="GO" id="GO:1904380">
    <property type="term" value="P:endoplasmic reticulum mannose trimming"/>
    <property type="evidence" value="ECO:0007669"/>
    <property type="project" value="InterPro"/>
</dbReference>
<comment type="cofactor">
    <cofactor evidence="6">
        <name>Ca(2+)</name>
        <dbReference type="ChEBI" id="CHEBI:29108"/>
    </cofactor>
</comment>
<comment type="subcellular location">
    <subcellularLocation>
        <location evidence="1">Endoplasmic reticulum</location>
    </subcellularLocation>
</comment>
<feature type="binding site" evidence="6">
    <location>
        <position position="500"/>
    </location>
    <ligand>
        <name>Ca(2+)</name>
        <dbReference type="ChEBI" id="CHEBI:29108"/>
    </ligand>
</feature>
<comment type="similarity">
    <text evidence="2 7">Belongs to the glycosyl hydrolase 47 family.</text>
</comment>
<dbReference type="EMBL" id="CAJNOC010001346">
    <property type="protein sequence ID" value="CAF0856710.1"/>
    <property type="molecule type" value="Genomic_DNA"/>
</dbReference>
<feature type="active site" evidence="5">
    <location>
        <position position="280"/>
    </location>
</feature>
<keyword evidence="7" id="KW-0326">Glycosidase</keyword>
<evidence type="ECO:0000256" key="5">
    <source>
        <dbReference type="PIRSR" id="PIRSR601382-1"/>
    </source>
</evidence>
<dbReference type="GO" id="GO:0004571">
    <property type="term" value="F:mannosyl-oligosaccharide 1,2-alpha-mannosidase activity"/>
    <property type="evidence" value="ECO:0007669"/>
    <property type="project" value="InterPro"/>
</dbReference>
<name>A0A813WKG0_9BILA</name>
<gene>
    <name evidence="9" type="ORF">OXX778_LOCUS9231</name>
</gene>
<dbReference type="InterPro" id="IPR036026">
    <property type="entry name" value="Seven-hairpin_glycosidases"/>
</dbReference>
<dbReference type="PRINTS" id="PR00747">
    <property type="entry name" value="GLYHDRLASE47"/>
</dbReference>
<feature type="chain" id="PRO_5032915405" description="alpha-1,2-Mannosidase" evidence="8">
    <location>
        <begin position="25"/>
        <end position="640"/>
    </location>
</feature>
<dbReference type="Pfam" id="PF01532">
    <property type="entry name" value="Glyco_hydro_47"/>
    <property type="match status" value="1"/>
</dbReference>
<feature type="active site" description="Proton donor" evidence="5">
    <location>
        <position position="126"/>
    </location>
</feature>
<dbReference type="Gene3D" id="1.50.10.10">
    <property type="match status" value="1"/>
</dbReference>